<name>A0A015J5M9_RHIIW</name>
<dbReference type="EMBL" id="JEMT01014807">
    <property type="protein sequence ID" value="EXX73218.1"/>
    <property type="molecule type" value="Genomic_DNA"/>
</dbReference>
<protein>
    <submittedName>
        <fullName evidence="1">Uncharacterized protein</fullName>
    </submittedName>
</protein>
<evidence type="ECO:0000313" key="1">
    <source>
        <dbReference type="EMBL" id="EXX62050.1"/>
    </source>
</evidence>
<dbReference type="AlphaFoldDB" id="A0A015J5M9"/>
<sequence length="119" mass="14141">MTNEYGETYLDPEKCKARNFDPVRASQEQRERISSYLEGLQETSKEKRWRVSFKAFESMTLNPSRKSQEIRSLITKAAKHIRHKHNHNDDRGKDVGAKVNEVLLERRRKTEKVKEKRII</sequence>
<keyword evidence="3" id="KW-1185">Reference proteome</keyword>
<proteinExistence type="predicted"/>
<reference evidence="1 3" key="1">
    <citation type="submission" date="2014-02" db="EMBL/GenBank/DDBJ databases">
        <title>Single nucleus genome sequencing reveals high similarity among nuclei of an endomycorrhizal fungus.</title>
        <authorList>
            <person name="Lin K."/>
            <person name="Geurts R."/>
            <person name="Zhang Z."/>
            <person name="Limpens E."/>
            <person name="Saunders D.G."/>
            <person name="Mu D."/>
            <person name="Pang E."/>
            <person name="Cao H."/>
            <person name="Cha H."/>
            <person name="Lin T."/>
            <person name="Zhou Q."/>
            <person name="Shang Y."/>
            <person name="Li Y."/>
            <person name="Ivanov S."/>
            <person name="Sharma T."/>
            <person name="Velzen R.V."/>
            <person name="Ruijter N.D."/>
            <person name="Aanen D.K."/>
            <person name="Win J."/>
            <person name="Kamoun S."/>
            <person name="Bisseling T."/>
            <person name="Huang S."/>
        </authorList>
    </citation>
    <scope>NUCLEOTIDE SEQUENCE [LARGE SCALE GENOMIC DNA]</scope>
    <source>
        <strain evidence="1">DAOM 197198w</strain>
        <strain evidence="3">DAOM197198w</strain>
    </source>
</reference>
<evidence type="ECO:0000313" key="2">
    <source>
        <dbReference type="EMBL" id="EXX73218.1"/>
    </source>
</evidence>
<evidence type="ECO:0000313" key="3">
    <source>
        <dbReference type="Proteomes" id="UP000022910"/>
    </source>
</evidence>
<accession>A0A015J5M9</accession>
<comment type="caution">
    <text evidence="1">The sequence shown here is derived from an EMBL/GenBank/DDBJ whole genome shotgun (WGS) entry which is preliminary data.</text>
</comment>
<dbReference type="HOGENOM" id="CLU_2062708_0_0_1"/>
<dbReference type="Proteomes" id="UP000022910">
    <property type="component" value="Unassembled WGS sequence"/>
</dbReference>
<dbReference type="OrthoDB" id="2322822at2759"/>
<gene>
    <name evidence="2" type="ORF">RirG_062280</name>
    <name evidence="1" type="ORF">RirG_165410</name>
</gene>
<organism evidence="1 3">
    <name type="scientific">Rhizophagus irregularis (strain DAOM 197198w)</name>
    <name type="common">Glomus intraradices</name>
    <dbReference type="NCBI Taxonomy" id="1432141"/>
    <lineage>
        <taxon>Eukaryota</taxon>
        <taxon>Fungi</taxon>
        <taxon>Fungi incertae sedis</taxon>
        <taxon>Mucoromycota</taxon>
        <taxon>Glomeromycotina</taxon>
        <taxon>Glomeromycetes</taxon>
        <taxon>Glomerales</taxon>
        <taxon>Glomeraceae</taxon>
        <taxon>Rhizophagus</taxon>
    </lineage>
</organism>
<dbReference type="EMBL" id="JEMT01024922">
    <property type="protein sequence ID" value="EXX62050.1"/>
    <property type="molecule type" value="Genomic_DNA"/>
</dbReference>